<reference evidence="2 4" key="1">
    <citation type="submission" date="2018-06" db="EMBL/GenBank/DDBJ databases">
        <authorList>
            <consortium name="Pathogen Informatics"/>
            <person name="Doyle S."/>
        </authorList>
    </citation>
    <scope>NUCLEOTIDE SEQUENCE [LARGE SCALE GENOMIC DNA]</scope>
    <source>
        <strain evidence="2 4">NCTC10597</strain>
    </source>
</reference>
<dbReference type="EMBL" id="SNZG01000004">
    <property type="protein sequence ID" value="TDR42134.1"/>
    <property type="molecule type" value="Genomic_DNA"/>
</dbReference>
<feature type="transmembrane region" description="Helical" evidence="1">
    <location>
        <begin position="6"/>
        <end position="24"/>
    </location>
</feature>
<keyword evidence="1" id="KW-0812">Transmembrane</keyword>
<dbReference type="Proteomes" id="UP000254330">
    <property type="component" value="Unassembled WGS sequence"/>
</dbReference>
<reference evidence="3 5" key="2">
    <citation type="submission" date="2019-03" db="EMBL/GenBank/DDBJ databases">
        <title>Genomic Encyclopedia of Type Strains, Phase IV (KMG-IV): sequencing the most valuable type-strain genomes for metagenomic binning, comparative biology and taxonomic classification.</title>
        <authorList>
            <person name="Goeker M."/>
        </authorList>
    </citation>
    <scope>NUCLEOTIDE SEQUENCE [LARGE SCALE GENOMIC DNA]</scope>
    <source>
        <strain evidence="3 5">DSM 20580</strain>
    </source>
</reference>
<comment type="caution">
    <text evidence="2">The sequence shown here is derived from an EMBL/GenBank/DDBJ whole genome shotgun (WGS) entry which is preliminary data.</text>
</comment>
<evidence type="ECO:0000313" key="5">
    <source>
        <dbReference type="Proteomes" id="UP000294641"/>
    </source>
</evidence>
<evidence type="ECO:0008006" key="6">
    <source>
        <dbReference type="Google" id="ProtNLM"/>
    </source>
</evidence>
<evidence type="ECO:0000256" key="1">
    <source>
        <dbReference type="SAM" id="Phobius"/>
    </source>
</evidence>
<dbReference type="Proteomes" id="UP000294641">
    <property type="component" value="Unassembled WGS sequence"/>
</dbReference>
<organism evidence="2 4">
    <name type="scientific">Kurthia zopfii</name>
    <dbReference type="NCBI Taxonomy" id="1650"/>
    <lineage>
        <taxon>Bacteria</taxon>
        <taxon>Bacillati</taxon>
        <taxon>Bacillota</taxon>
        <taxon>Bacilli</taxon>
        <taxon>Bacillales</taxon>
        <taxon>Caryophanaceae</taxon>
        <taxon>Kurthia</taxon>
    </lineage>
</organism>
<keyword evidence="1" id="KW-0472">Membrane</keyword>
<keyword evidence="5" id="KW-1185">Reference proteome</keyword>
<evidence type="ECO:0000313" key="4">
    <source>
        <dbReference type="Proteomes" id="UP000254330"/>
    </source>
</evidence>
<keyword evidence="1" id="KW-1133">Transmembrane helix</keyword>
<protein>
    <recommendedName>
        <fullName evidence="6">LPXTG cell wall anchor domain-containing protein</fullName>
    </recommendedName>
</protein>
<evidence type="ECO:0000313" key="2">
    <source>
        <dbReference type="EMBL" id="STX10947.1"/>
    </source>
</evidence>
<accession>A0A8B4QE10</accession>
<proteinExistence type="predicted"/>
<sequence length="33" mass="3889">MNFSLEWIPLLMGIVLFFVGILFFRKKGLKTND</sequence>
<name>A0A8B4QE10_9BACL</name>
<gene>
    <name evidence="3" type="ORF">DFR61_10424</name>
    <name evidence="2" type="ORF">NCTC10597_02739</name>
</gene>
<dbReference type="AlphaFoldDB" id="A0A8B4QE10"/>
<dbReference type="EMBL" id="UGNP01000001">
    <property type="protein sequence ID" value="STX10947.1"/>
    <property type="molecule type" value="Genomic_DNA"/>
</dbReference>
<evidence type="ECO:0000313" key="3">
    <source>
        <dbReference type="EMBL" id="TDR42134.1"/>
    </source>
</evidence>